<evidence type="ECO:0000256" key="2">
    <source>
        <dbReference type="ARBA" id="ARBA00022737"/>
    </source>
</evidence>
<reference evidence="7" key="1">
    <citation type="submission" date="2023-07" db="EMBL/GenBank/DDBJ databases">
        <authorList>
            <consortium name="AG Swart"/>
            <person name="Singh M."/>
            <person name="Singh A."/>
            <person name="Seah K."/>
            <person name="Emmerich C."/>
        </authorList>
    </citation>
    <scope>NUCLEOTIDE SEQUENCE</scope>
    <source>
        <strain evidence="7">DP1</strain>
    </source>
</reference>
<dbReference type="GO" id="GO:0008270">
    <property type="term" value="F:zinc ion binding"/>
    <property type="evidence" value="ECO:0007669"/>
    <property type="project" value="UniProtKB-KW"/>
</dbReference>
<evidence type="ECO:0000256" key="3">
    <source>
        <dbReference type="ARBA" id="ARBA00022771"/>
    </source>
</evidence>
<dbReference type="PANTHER" id="PTHR23235">
    <property type="entry name" value="KRUEPPEL-LIKE TRANSCRIPTION FACTOR"/>
    <property type="match status" value="1"/>
</dbReference>
<accession>A0AAD1UMS1</accession>
<keyword evidence="1" id="KW-0479">Metal-binding</keyword>
<dbReference type="Gene3D" id="3.30.160.60">
    <property type="entry name" value="Classic Zinc Finger"/>
    <property type="match status" value="1"/>
</dbReference>
<feature type="domain" description="C2H2-type" evidence="6">
    <location>
        <begin position="198"/>
        <end position="222"/>
    </location>
</feature>
<keyword evidence="4" id="KW-0862">Zinc</keyword>
<dbReference type="InterPro" id="IPR013087">
    <property type="entry name" value="Znf_C2H2_type"/>
</dbReference>
<sequence length="222" mass="25646">MNGNKILHLDSSKINIISNQNFMSREIKLPLKLSEEGTLQYPELCKPDISQLELIRKQYQPKINYTDLTHLPSPDYNKEVDSLLASIDKYSSIPSIRWDSLGLEELYISISKDKVTKAQAHSSVSSSDSLKSSTITNSFLQAHNLFSTSFDISKHTANLHCSKNKITYLCQYGNCTRKFHKTRNFVDHVRMHLKIKPYQCTHCGKKFTQKGNWRRHCKRHLS</sequence>
<feature type="domain" description="C2H2-type" evidence="6">
    <location>
        <begin position="168"/>
        <end position="197"/>
    </location>
</feature>
<dbReference type="GO" id="GO:0000981">
    <property type="term" value="F:DNA-binding transcription factor activity, RNA polymerase II-specific"/>
    <property type="evidence" value="ECO:0007669"/>
    <property type="project" value="TreeGrafter"/>
</dbReference>
<dbReference type="AlphaFoldDB" id="A0AAD1UMS1"/>
<dbReference type="FunFam" id="3.30.160.60:FF:000110">
    <property type="entry name" value="Zinc finger protein-like"/>
    <property type="match status" value="1"/>
</dbReference>
<evidence type="ECO:0000256" key="5">
    <source>
        <dbReference type="PROSITE-ProRule" id="PRU00042"/>
    </source>
</evidence>
<comment type="caution">
    <text evidence="7">The sequence shown here is derived from an EMBL/GenBank/DDBJ whole genome shotgun (WGS) entry which is preliminary data.</text>
</comment>
<evidence type="ECO:0000313" key="7">
    <source>
        <dbReference type="EMBL" id="CAI2372368.1"/>
    </source>
</evidence>
<dbReference type="EMBL" id="CAMPGE010013651">
    <property type="protein sequence ID" value="CAI2372368.1"/>
    <property type="molecule type" value="Genomic_DNA"/>
</dbReference>
<evidence type="ECO:0000256" key="1">
    <source>
        <dbReference type="ARBA" id="ARBA00022723"/>
    </source>
</evidence>
<dbReference type="GO" id="GO:0000978">
    <property type="term" value="F:RNA polymerase II cis-regulatory region sequence-specific DNA binding"/>
    <property type="evidence" value="ECO:0007669"/>
    <property type="project" value="TreeGrafter"/>
</dbReference>
<dbReference type="Proteomes" id="UP001295684">
    <property type="component" value="Unassembled WGS sequence"/>
</dbReference>
<dbReference type="PANTHER" id="PTHR23235:SF120">
    <property type="entry name" value="KRUPPEL-LIKE FACTOR 15"/>
    <property type="match status" value="1"/>
</dbReference>
<dbReference type="PROSITE" id="PS50157">
    <property type="entry name" value="ZINC_FINGER_C2H2_2"/>
    <property type="match status" value="2"/>
</dbReference>
<keyword evidence="2" id="KW-0677">Repeat</keyword>
<dbReference type="SUPFAM" id="SSF57667">
    <property type="entry name" value="beta-beta-alpha zinc fingers"/>
    <property type="match status" value="1"/>
</dbReference>
<evidence type="ECO:0000259" key="6">
    <source>
        <dbReference type="PROSITE" id="PS50157"/>
    </source>
</evidence>
<gene>
    <name evidence="7" type="ORF">ECRASSUSDP1_LOCUS13697</name>
</gene>
<protein>
    <recommendedName>
        <fullName evidence="6">C2H2-type domain-containing protein</fullName>
    </recommendedName>
</protein>
<dbReference type="InterPro" id="IPR036236">
    <property type="entry name" value="Znf_C2H2_sf"/>
</dbReference>
<dbReference type="PROSITE" id="PS00028">
    <property type="entry name" value="ZINC_FINGER_C2H2_1"/>
    <property type="match status" value="2"/>
</dbReference>
<evidence type="ECO:0000256" key="4">
    <source>
        <dbReference type="ARBA" id="ARBA00022833"/>
    </source>
</evidence>
<proteinExistence type="predicted"/>
<organism evidence="7 8">
    <name type="scientific">Euplotes crassus</name>
    <dbReference type="NCBI Taxonomy" id="5936"/>
    <lineage>
        <taxon>Eukaryota</taxon>
        <taxon>Sar</taxon>
        <taxon>Alveolata</taxon>
        <taxon>Ciliophora</taxon>
        <taxon>Intramacronucleata</taxon>
        <taxon>Spirotrichea</taxon>
        <taxon>Hypotrichia</taxon>
        <taxon>Euplotida</taxon>
        <taxon>Euplotidae</taxon>
        <taxon>Moneuplotes</taxon>
    </lineage>
</organism>
<name>A0AAD1UMS1_EUPCR</name>
<dbReference type="SMART" id="SM00355">
    <property type="entry name" value="ZnF_C2H2"/>
    <property type="match status" value="2"/>
</dbReference>
<evidence type="ECO:0000313" key="8">
    <source>
        <dbReference type="Proteomes" id="UP001295684"/>
    </source>
</evidence>
<keyword evidence="3 5" id="KW-0863">Zinc-finger</keyword>
<keyword evidence="8" id="KW-1185">Reference proteome</keyword>